<dbReference type="Proteomes" id="UP000308133">
    <property type="component" value="Unassembled WGS sequence"/>
</dbReference>
<accession>A0A4U7B1L6</accession>
<dbReference type="GO" id="GO:0016787">
    <property type="term" value="F:hydrolase activity"/>
    <property type="evidence" value="ECO:0007669"/>
    <property type="project" value="UniProtKB-KW"/>
</dbReference>
<keyword evidence="1" id="KW-0732">Signal</keyword>
<organism evidence="3 4">
    <name type="scientific">Elsinoe australis</name>
    <dbReference type="NCBI Taxonomy" id="40998"/>
    <lineage>
        <taxon>Eukaryota</taxon>
        <taxon>Fungi</taxon>
        <taxon>Dikarya</taxon>
        <taxon>Ascomycota</taxon>
        <taxon>Pezizomycotina</taxon>
        <taxon>Dothideomycetes</taxon>
        <taxon>Dothideomycetidae</taxon>
        <taxon>Myriangiales</taxon>
        <taxon>Elsinoaceae</taxon>
        <taxon>Elsinoe</taxon>
    </lineage>
</organism>
<name>A0A4U7B1L6_9PEZI</name>
<evidence type="ECO:0000313" key="4">
    <source>
        <dbReference type="Proteomes" id="UP000308133"/>
    </source>
</evidence>
<dbReference type="PANTHER" id="PTHR17630:SF44">
    <property type="entry name" value="PROTEIN AIM2"/>
    <property type="match status" value="1"/>
</dbReference>
<reference evidence="3 4" key="1">
    <citation type="submission" date="2018-02" db="EMBL/GenBank/DDBJ databases">
        <title>Draft genome sequences of Elsinoe sp., causing black scab on jojoba.</title>
        <authorList>
            <person name="Stodart B."/>
            <person name="Jeffress S."/>
            <person name="Ash G."/>
            <person name="Arun Chinnappa K."/>
        </authorList>
    </citation>
    <scope>NUCLEOTIDE SEQUENCE [LARGE SCALE GENOMIC DNA]</scope>
    <source>
        <strain evidence="3 4">Hillstone_2</strain>
    </source>
</reference>
<dbReference type="AlphaFoldDB" id="A0A4U7B1L6"/>
<dbReference type="SUPFAM" id="SSF53474">
    <property type="entry name" value="alpha/beta-Hydrolases"/>
    <property type="match status" value="1"/>
</dbReference>
<dbReference type="PANTHER" id="PTHR17630">
    <property type="entry name" value="DIENELACTONE HYDROLASE"/>
    <property type="match status" value="1"/>
</dbReference>
<keyword evidence="3" id="KW-0378">Hydrolase</keyword>
<proteinExistence type="predicted"/>
<evidence type="ECO:0000259" key="2">
    <source>
        <dbReference type="Pfam" id="PF01738"/>
    </source>
</evidence>
<sequence length="282" mass="30432">MHFQSSILCTLALAATAFARGPRGSKLGLVSGPPAGTIRPIANGSPANSEIGVVFLTDIFGINFNNSQLVADSFGAQGYYTFMPDLFRGEPVPVDRPADFDFPGWQARNQPAAIDPIIDLTLQEVLGNTNVKRVGIVGYCFGGKYVARWLGRNAGIAAGYTAHPSNVAREEWSAVTEPLSIANAELDSTWPLEEARIAESILRNASIAWQLNTFSDVPHGFAIRANDSLPRQVFAKDQAFVQAVNWFGEYVKPANTTRARPASRKSYGSKSFADEHAAVVAD</sequence>
<dbReference type="InterPro" id="IPR029058">
    <property type="entry name" value="AB_hydrolase_fold"/>
</dbReference>
<feature type="signal peptide" evidence="1">
    <location>
        <begin position="1"/>
        <end position="19"/>
    </location>
</feature>
<dbReference type="Gene3D" id="3.40.50.1820">
    <property type="entry name" value="alpha/beta hydrolase"/>
    <property type="match status" value="1"/>
</dbReference>
<evidence type="ECO:0000256" key="1">
    <source>
        <dbReference type="SAM" id="SignalP"/>
    </source>
</evidence>
<dbReference type="EMBL" id="PTQR01000066">
    <property type="protein sequence ID" value="TKX22606.1"/>
    <property type="molecule type" value="Genomic_DNA"/>
</dbReference>
<feature type="chain" id="PRO_5020931782" evidence="1">
    <location>
        <begin position="20"/>
        <end position="282"/>
    </location>
</feature>
<feature type="domain" description="Dienelactone hydrolase" evidence="2">
    <location>
        <begin position="45"/>
        <end position="250"/>
    </location>
</feature>
<dbReference type="Pfam" id="PF01738">
    <property type="entry name" value="DLH"/>
    <property type="match status" value="1"/>
</dbReference>
<comment type="caution">
    <text evidence="3">The sequence shown here is derived from an EMBL/GenBank/DDBJ whole genome shotgun (WGS) entry which is preliminary data.</text>
</comment>
<evidence type="ECO:0000313" key="3">
    <source>
        <dbReference type="EMBL" id="TKX22606.1"/>
    </source>
</evidence>
<gene>
    <name evidence="3" type="ORF">C1H76_5389</name>
</gene>
<protein>
    <submittedName>
        <fullName evidence="3">Putative dienelactone hydrolase family protein</fullName>
    </submittedName>
</protein>
<dbReference type="InterPro" id="IPR002925">
    <property type="entry name" value="Dienelactn_hydro"/>
</dbReference>